<evidence type="ECO:0000313" key="2">
    <source>
        <dbReference type="Proteomes" id="UP000017081"/>
    </source>
</evidence>
<dbReference type="Gene3D" id="3.20.20.140">
    <property type="entry name" value="Metal-dependent hydrolases"/>
    <property type="match status" value="1"/>
</dbReference>
<dbReference type="RefSeq" id="WP_023050924.1">
    <property type="nucleotide sequence ID" value="NZ_CP173065.2"/>
</dbReference>
<name>U7VB71_9FUSO</name>
<dbReference type="Proteomes" id="UP000017081">
    <property type="component" value="Unassembled WGS sequence"/>
</dbReference>
<organism evidence="1 2">
    <name type="scientific">Cetobacterium somerae ATCC BAA-474</name>
    <dbReference type="NCBI Taxonomy" id="1319815"/>
    <lineage>
        <taxon>Bacteria</taxon>
        <taxon>Fusobacteriati</taxon>
        <taxon>Fusobacteriota</taxon>
        <taxon>Fusobacteriia</taxon>
        <taxon>Fusobacteriales</taxon>
        <taxon>Fusobacteriaceae</taxon>
        <taxon>Cetobacterium</taxon>
    </lineage>
</organism>
<comment type="caution">
    <text evidence="1">The sequence shown here is derived from an EMBL/GenBank/DDBJ whole genome shotgun (WGS) entry which is preliminary data.</text>
</comment>
<dbReference type="GO" id="GO:0035312">
    <property type="term" value="F:5'-3' DNA exonuclease activity"/>
    <property type="evidence" value="ECO:0007669"/>
    <property type="project" value="TreeGrafter"/>
</dbReference>
<dbReference type="PANTHER" id="PTHR42924:SF3">
    <property type="entry name" value="POLYMERASE_HISTIDINOL PHOSPHATASE N-TERMINAL DOMAIN-CONTAINING PROTEIN"/>
    <property type="match status" value="1"/>
</dbReference>
<dbReference type="PANTHER" id="PTHR42924">
    <property type="entry name" value="EXONUCLEASE"/>
    <property type="match status" value="1"/>
</dbReference>
<evidence type="ECO:0008006" key="3">
    <source>
        <dbReference type="Google" id="ProtNLM"/>
    </source>
</evidence>
<keyword evidence="2" id="KW-1185">Reference proteome</keyword>
<protein>
    <recommendedName>
        <fullName evidence="3">Polymerase/histidinol phosphatase N-terminal domain-containing protein</fullName>
    </recommendedName>
</protein>
<dbReference type="STRING" id="1319815.HMPREF0202_01386"/>
<gene>
    <name evidence="1" type="ORF">HMPREF0202_01386</name>
</gene>
<dbReference type="NCBIfam" id="NF038032">
    <property type="entry name" value="CehA_McbA_metalo"/>
    <property type="match status" value="1"/>
</dbReference>
<evidence type="ECO:0000313" key="1">
    <source>
        <dbReference type="EMBL" id="ERT68736.1"/>
    </source>
</evidence>
<dbReference type="EMBL" id="AXZF01000053">
    <property type="protein sequence ID" value="ERT68736.1"/>
    <property type="molecule type" value="Genomic_DNA"/>
</dbReference>
<dbReference type="InterPro" id="IPR016195">
    <property type="entry name" value="Pol/histidinol_Pase-like"/>
</dbReference>
<dbReference type="CDD" id="cd07432">
    <property type="entry name" value="PHP_HisPPase"/>
    <property type="match status" value="1"/>
</dbReference>
<dbReference type="InterPro" id="IPR052018">
    <property type="entry name" value="PHP_domain"/>
</dbReference>
<proteinExistence type="predicted"/>
<accession>U7VB71</accession>
<dbReference type="GO" id="GO:0004534">
    <property type="term" value="F:5'-3' RNA exonuclease activity"/>
    <property type="evidence" value="ECO:0007669"/>
    <property type="project" value="TreeGrafter"/>
</dbReference>
<dbReference type="HOGENOM" id="CLU_042668_0_0_0"/>
<sequence>MIFRGSFDNDKNIEKLEYKFMVSNGINRISLNLNKGPFEHIIISLEDSEGRTRILTSFKTTKKKYYLTTHWESTSNCCIPGELPEGEWKLKLLKNYVVSDEFELEIKIENGNLIKKENMKKITLKDCYLDTKEWYAGELHNHTNISDGGISLRDIKKELIKKEIDFIFPTEHNSVLTKYPDIDIPVIPSTELTLDNLGHFNLFGLKKIIDYYNHIDENDTKEISLTKIFKEVKKQGGYVSLNHPFHNTSRMFLGLFYNIDLKDLDFIEVINSPTREGNNPYYDKKALEALDMLWCDGHKIFAVGGSDNHGESLGDPLNYIRLDKYETKNILENMKKGRTYISRVGEIKLRMENNGQIVYPGDEIYGEISIKILSSQTLIWRVIKNGKVINMIVGQEINIFNELKEGEYLRIEGVSEKDEPMVVINPIYNSLKKPSLEKWFQIKEKIWVE</sequence>
<dbReference type="SUPFAM" id="SSF89550">
    <property type="entry name" value="PHP domain-like"/>
    <property type="match status" value="1"/>
</dbReference>
<reference evidence="1 2" key="1">
    <citation type="submission" date="2013-08" db="EMBL/GenBank/DDBJ databases">
        <authorList>
            <person name="Weinstock G."/>
            <person name="Sodergren E."/>
            <person name="Wylie T."/>
            <person name="Fulton L."/>
            <person name="Fulton R."/>
            <person name="Fronick C."/>
            <person name="O'Laughlin M."/>
            <person name="Godfrey J."/>
            <person name="Miner T."/>
            <person name="Herter B."/>
            <person name="Appelbaum E."/>
            <person name="Cordes M."/>
            <person name="Lek S."/>
            <person name="Wollam A."/>
            <person name="Pepin K.H."/>
            <person name="Palsikar V.B."/>
            <person name="Mitreva M."/>
            <person name="Wilson R.K."/>
        </authorList>
    </citation>
    <scope>NUCLEOTIDE SEQUENCE [LARGE SCALE GENOMIC DNA]</scope>
    <source>
        <strain evidence="1 2">ATCC BAA-474</strain>
    </source>
</reference>
<dbReference type="eggNOG" id="COG0613">
    <property type="taxonomic scope" value="Bacteria"/>
</dbReference>
<dbReference type="AlphaFoldDB" id="U7VB71"/>